<keyword evidence="8" id="KW-0915">Sodium</keyword>
<evidence type="ECO:0000256" key="8">
    <source>
        <dbReference type="ARBA" id="ARBA00023053"/>
    </source>
</evidence>
<feature type="transmembrane region" description="Helical" evidence="12">
    <location>
        <begin position="192"/>
        <end position="213"/>
    </location>
</feature>
<dbReference type="Proteomes" id="UP000032568">
    <property type="component" value="Chromosome"/>
</dbReference>
<protein>
    <submittedName>
        <fullName evidence="14">Cation:proton antiporter</fullName>
    </submittedName>
</protein>
<keyword evidence="11" id="KW-0739">Sodium transport</keyword>
<feature type="domain" description="Cation/H+ exchanger transmembrane" evidence="13">
    <location>
        <begin position="17"/>
        <end position="389"/>
    </location>
</feature>
<dbReference type="GO" id="GO:0015386">
    <property type="term" value="F:potassium:proton antiporter activity"/>
    <property type="evidence" value="ECO:0007669"/>
    <property type="project" value="TreeGrafter"/>
</dbReference>
<keyword evidence="15" id="KW-1185">Reference proteome</keyword>
<accession>A0AAE9YVK6</accession>
<dbReference type="GO" id="GO:0005886">
    <property type="term" value="C:plasma membrane"/>
    <property type="evidence" value="ECO:0007669"/>
    <property type="project" value="UniProtKB-SubCell"/>
</dbReference>
<evidence type="ECO:0000256" key="12">
    <source>
        <dbReference type="SAM" id="Phobius"/>
    </source>
</evidence>
<dbReference type="PANTHER" id="PTHR10110:SF195">
    <property type="entry name" value="NA(+)_H(+) ANTIPORTER NHAS2"/>
    <property type="match status" value="1"/>
</dbReference>
<dbReference type="KEGG" id="tact:SG35_011145"/>
<feature type="transmembrane region" description="Helical" evidence="12">
    <location>
        <begin position="159"/>
        <end position="180"/>
    </location>
</feature>
<dbReference type="InterPro" id="IPR018422">
    <property type="entry name" value="Cation/H_exchanger_CPA1"/>
</dbReference>
<evidence type="ECO:0000313" key="15">
    <source>
        <dbReference type="Proteomes" id="UP000032568"/>
    </source>
</evidence>
<keyword evidence="9" id="KW-0406">Ion transport</keyword>
<dbReference type="GO" id="GO:0098719">
    <property type="term" value="P:sodium ion import across plasma membrane"/>
    <property type="evidence" value="ECO:0007669"/>
    <property type="project" value="TreeGrafter"/>
</dbReference>
<dbReference type="EMBL" id="CP059735">
    <property type="protein sequence ID" value="WDE01134.1"/>
    <property type="molecule type" value="Genomic_DNA"/>
</dbReference>
<dbReference type="GO" id="GO:0015385">
    <property type="term" value="F:sodium:proton antiporter activity"/>
    <property type="evidence" value="ECO:0007669"/>
    <property type="project" value="InterPro"/>
</dbReference>
<feature type="transmembrane region" description="Helical" evidence="12">
    <location>
        <begin position="308"/>
        <end position="331"/>
    </location>
</feature>
<organism evidence="14 15">
    <name type="scientific">Thalassomonas actiniarum</name>
    <dbReference type="NCBI Taxonomy" id="485447"/>
    <lineage>
        <taxon>Bacteria</taxon>
        <taxon>Pseudomonadati</taxon>
        <taxon>Pseudomonadota</taxon>
        <taxon>Gammaproteobacteria</taxon>
        <taxon>Alteromonadales</taxon>
        <taxon>Colwelliaceae</taxon>
        <taxon>Thalassomonas</taxon>
    </lineage>
</organism>
<feature type="transmembrane region" description="Helical" evidence="12">
    <location>
        <begin position="343"/>
        <end position="364"/>
    </location>
</feature>
<feature type="transmembrane region" description="Helical" evidence="12">
    <location>
        <begin position="93"/>
        <end position="113"/>
    </location>
</feature>
<evidence type="ECO:0000256" key="7">
    <source>
        <dbReference type="ARBA" id="ARBA00022989"/>
    </source>
</evidence>
<keyword evidence="3" id="KW-0813">Transport</keyword>
<evidence type="ECO:0000256" key="6">
    <source>
        <dbReference type="ARBA" id="ARBA00022692"/>
    </source>
</evidence>
<dbReference type="RefSeq" id="WP_044831439.1">
    <property type="nucleotide sequence ID" value="NZ_CP059735.1"/>
</dbReference>
<name>A0AAE9YVK6_9GAMM</name>
<evidence type="ECO:0000256" key="3">
    <source>
        <dbReference type="ARBA" id="ARBA00022448"/>
    </source>
</evidence>
<dbReference type="GO" id="GO:0051453">
    <property type="term" value="P:regulation of intracellular pH"/>
    <property type="evidence" value="ECO:0007669"/>
    <property type="project" value="TreeGrafter"/>
</dbReference>
<keyword evidence="4" id="KW-0050">Antiport</keyword>
<evidence type="ECO:0000256" key="2">
    <source>
        <dbReference type="ARBA" id="ARBA00007367"/>
    </source>
</evidence>
<evidence type="ECO:0000256" key="11">
    <source>
        <dbReference type="ARBA" id="ARBA00023201"/>
    </source>
</evidence>
<keyword evidence="5" id="KW-1003">Cell membrane</keyword>
<feature type="transmembrane region" description="Helical" evidence="12">
    <location>
        <begin position="283"/>
        <end position="302"/>
    </location>
</feature>
<keyword evidence="6 12" id="KW-0812">Transmembrane</keyword>
<dbReference type="PANTHER" id="PTHR10110">
    <property type="entry name" value="SODIUM/HYDROGEN EXCHANGER"/>
    <property type="match status" value="1"/>
</dbReference>
<proteinExistence type="inferred from homology"/>
<gene>
    <name evidence="14" type="ORF">SG35_011145</name>
</gene>
<dbReference type="AlphaFoldDB" id="A0AAE9YVK6"/>
<evidence type="ECO:0000259" key="13">
    <source>
        <dbReference type="Pfam" id="PF00999"/>
    </source>
</evidence>
<reference evidence="14 15" key="1">
    <citation type="journal article" date="2015" name="Genome Announc.">
        <title>Draft Genome Sequences of Marine Isolates of Thalassomonas viridans and Thalassomonas actiniarum.</title>
        <authorList>
            <person name="Olonade I."/>
            <person name="van Zyl L.J."/>
            <person name="Trindade M."/>
        </authorList>
    </citation>
    <scope>NUCLEOTIDE SEQUENCE [LARGE SCALE GENOMIC DNA]</scope>
    <source>
        <strain evidence="14 15">A5K-106</strain>
    </source>
</reference>
<reference evidence="14 15" key="2">
    <citation type="journal article" date="2022" name="Mar. Drugs">
        <title>Bioassay-Guided Fractionation Leads to the Detection of Cholic Acid Generated by the Rare Thalassomonas sp.</title>
        <authorList>
            <person name="Pheiffer F."/>
            <person name="Schneider Y.K."/>
            <person name="Hansen E.H."/>
            <person name="Andersen J.H."/>
            <person name="Isaksson J."/>
            <person name="Busche T."/>
            <person name="R C."/>
            <person name="Kalinowski J."/>
            <person name="Zyl L.V."/>
            <person name="Trindade M."/>
        </authorList>
    </citation>
    <scope>NUCLEOTIDE SEQUENCE [LARGE SCALE GENOMIC DNA]</scope>
    <source>
        <strain evidence="14 15">A5K-106</strain>
    </source>
</reference>
<evidence type="ECO:0000256" key="5">
    <source>
        <dbReference type="ARBA" id="ARBA00022475"/>
    </source>
</evidence>
<comment type="subcellular location">
    <subcellularLocation>
        <location evidence="1">Cell membrane</location>
        <topology evidence="1">Multi-pass membrane protein</topology>
    </subcellularLocation>
</comment>
<evidence type="ECO:0000256" key="9">
    <source>
        <dbReference type="ARBA" id="ARBA00023065"/>
    </source>
</evidence>
<dbReference type="Pfam" id="PF00999">
    <property type="entry name" value="Na_H_Exchanger"/>
    <property type="match status" value="1"/>
</dbReference>
<keyword evidence="10 12" id="KW-0472">Membrane</keyword>
<evidence type="ECO:0000256" key="4">
    <source>
        <dbReference type="ARBA" id="ARBA00022449"/>
    </source>
</evidence>
<evidence type="ECO:0000256" key="10">
    <source>
        <dbReference type="ARBA" id="ARBA00023136"/>
    </source>
</evidence>
<keyword evidence="7 12" id="KW-1133">Transmembrane helix</keyword>
<feature type="transmembrane region" description="Helical" evidence="12">
    <location>
        <begin position="245"/>
        <end position="263"/>
    </location>
</feature>
<feature type="transmembrane region" description="Helical" evidence="12">
    <location>
        <begin position="119"/>
        <end position="139"/>
    </location>
</feature>
<comment type="similarity">
    <text evidence="2">Belongs to the monovalent cation:proton antiporter 1 (CPA1) transporter (TC 2.A.36) family.</text>
</comment>
<feature type="transmembrane region" description="Helical" evidence="12">
    <location>
        <begin position="220"/>
        <end position="239"/>
    </location>
</feature>
<sequence length="401" mass="44001">MASFPLLTILLALAVCFLLAEFIADKIKINKPLSYLLVGFVVSELFTRNGTDILLRADNFSTLTFQGILPLILFEMTLSMVKAHRVELAKCAGLSVYLFAVFVPVASVIVYFLMDRPFYFPPMAALLSIAVIAAVEPACSRLSFTRVKLSNPIRSQIEVETVISDALAAVLFSFVLLYVTSGLDTNELGGNLIFAFLKLVFGGLLLGAALGYLSTFVIKICRSVPSYLVLTFTLAYGSYFLAEAVLGASGVVAVLAAGLVFRVKLAKAPSFKSIKNSWHTIGYFADAWLFLLLGMTFTIEMFTERYLAMLILIFALIAGKCIAGISGYWLFKPYRGEVAARPMANSIVLGNYNGALAVALVLSLPVELSYWWTTQAMVFGVVLYSLVIQLPLFNFINRLYK</sequence>
<evidence type="ECO:0000313" key="14">
    <source>
        <dbReference type="EMBL" id="WDE01134.1"/>
    </source>
</evidence>
<dbReference type="InterPro" id="IPR006153">
    <property type="entry name" value="Cation/H_exchanger_TM"/>
</dbReference>
<feature type="transmembrane region" description="Helical" evidence="12">
    <location>
        <begin position="376"/>
        <end position="396"/>
    </location>
</feature>
<evidence type="ECO:0000256" key="1">
    <source>
        <dbReference type="ARBA" id="ARBA00004651"/>
    </source>
</evidence>